<comment type="caution">
    <text evidence="1">The sequence shown here is derived from an EMBL/GenBank/DDBJ whole genome shotgun (WGS) entry which is preliminary data.</text>
</comment>
<dbReference type="PANTHER" id="PTHR11139">
    <property type="entry name" value="ATAXIA TELANGIECTASIA MUTATED ATM -RELATED"/>
    <property type="match status" value="1"/>
</dbReference>
<evidence type="ECO:0000313" key="1">
    <source>
        <dbReference type="EMBL" id="PHT28661.1"/>
    </source>
</evidence>
<sequence length="145" mass="16112">MGSSSQAIHYPVATTDAGNIDALNRVLADLCTISNPKEMAENALTYFNVHVSEFVNAIWVALRDPTLVVREKAIEALHACLRVIEKRETSWSVQWYNRMFEATQDGLGRNAPVHSIHGSLLKNGILLSVQDPPEKWDFTFCSGPS</sequence>
<dbReference type="AlphaFoldDB" id="A0A2G2V6N7"/>
<organism evidence="1 2">
    <name type="scientific">Capsicum baccatum</name>
    <name type="common">Peruvian pepper</name>
    <dbReference type="NCBI Taxonomy" id="33114"/>
    <lineage>
        <taxon>Eukaryota</taxon>
        <taxon>Viridiplantae</taxon>
        <taxon>Streptophyta</taxon>
        <taxon>Embryophyta</taxon>
        <taxon>Tracheophyta</taxon>
        <taxon>Spermatophyta</taxon>
        <taxon>Magnoliopsida</taxon>
        <taxon>eudicotyledons</taxon>
        <taxon>Gunneridae</taxon>
        <taxon>Pentapetalae</taxon>
        <taxon>asterids</taxon>
        <taxon>lamiids</taxon>
        <taxon>Solanales</taxon>
        <taxon>Solanaceae</taxon>
        <taxon>Solanoideae</taxon>
        <taxon>Capsiceae</taxon>
        <taxon>Capsicum</taxon>
    </lineage>
</organism>
<dbReference type="GO" id="GO:0031931">
    <property type="term" value="C:TORC1 complex"/>
    <property type="evidence" value="ECO:0007669"/>
    <property type="project" value="TreeGrafter"/>
</dbReference>
<dbReference type="GO" id="GO:0031929">
    <property type="term" value="P:TOR signaling"/>
    <property type="evidence" value="ECO:0007669"/>
    <property type="project" value="TreeGrafter"/>
</dbReference>
<dbReference type="GO" id="GO:0004674">
    <property type="term" value="F:protein serine/threonine kinase activity"/>
    <property type="evidence" value="ECO:0007669"/>
    <property type="project" value="TreeGrafter"/>
</dbReference>
<keyword evidence="2" id="KW-1185">Reference proteome</keyword>
<dbReference type="STRING" id="33114.A0A2G2V6N7"/>
<evidence type="ECO:0000313" key="2">
    <source>
        <dbReference type="Proteomes" id="UP000224567"/>
    </source>
</evidence>
<protein>
    <submittedName>
        <fullName evidence="1">Uncharacterized protein</fullName>
    </submittedName>
</protein>
<proteinExistence type="predicted"/>
<dbReference type="GO" id="GO:0005634">
    <property type="term" value="C:nucleus"/>
    <property type="evidence" value="ECO:0007669"/>
    <property type="project" value="TreeGrafter"/>
</dbReference>
<accession>A0A2G2V6N7</accession>
<dbReference type="GO" id="GO:0005737">
    <property type="term" value="C:cytoplasm"/>
    <property type="evidence" value="ECO:0007669"/>
    <property type="project" value="TreeGrafter"/>
</dbReference>
<dbReference type="EMBL" id="MLFT02000198">
    <property type="protein sequence ID" value="PHT28661.1"/>
    <property type="molecule type" value="Genomic_DNA"/>
</dbReference>
<dbReference type="OrthoDB" id="1497633at2759"/>
<dbReference type="Proteomes" id="UP000224567">
    <property type="component" value="Unassembled WGS sequence"/>
</dbReference>
<reference evidence="1 2" key="1">
    <citation type="journal article" date="2017" name="Genome Biol.">
        <title>New reference genome sequences of hot pepper reveal the massive evolution of plant disease-resistance genes by retroduplication.</title>
        <authorList>
            <person name="Kim S."/>
            <person name="Park J."/>
            <person name="Yeom S.I."/>
            <person name="Kim Y.M."/>
            <person name="Seo E."/>
            <person name="Kim K.T."/>
            <person name="Kim M.S."/>
            <person name="Lee J.M."/>
            <person name="Cheong K."/>
            <person name="Shin H.S."/>
            <person name="Kim S.B."/>
            <person name="Han K."/>
            <person name="Lee J."/>
            <person name="Park M."/>
            <person name="Lee H.A."/>
            <person name="Lee H.Y."/>
            <person name="Lee Y."/>
            <person name="Oh S."/>
            <person name="Lee J.H."/>
            <person name="Choi E."/>
            <person name="Choi E."/>
            <person name="Lee S.E."/>
            <person name="Jeon J."/>
            <person name="Kim H."/>
            <person name="Choi G."/>
            <person name="Song H."/>
            <person name="Lee J."/>
            <person name="Lee S.C."/>
            <person name="Kwon J.K."/>
            <person name="Lee H.Y."/>
            <person name="Koo N."/>
            <person name="Hong Y."/>
            <person name="Kim R.W."/>
            <person name="Kang W.H."/>
            <person name="Huh J.H."/>
            <person name="Kang B.C."/>
            <person name="Yang T.J."/>
            <person name="Lee Y.H."/>
            <person name="Bennetzen J.L."/>
            <person name="Choi D."/>
        </authorList>
    </citation>
    <scope>NUCLEOTIDE SEQUENCE [LARGE SCALE GENOMIC DNA]</scope>
    <source>
        <strain evidence="2">cv. PBC81</strain>
    </source>
</reference>
<dbReference type="GO" id="GO:0016242">
    <property type="term" value="P:negative regulation of macroautophagy"/>
    <property type="evidence" value="ECO:0007669"/>
    <property type="project" value="TreeGrafter"/>
</dbReference>
<gene>
    <name evidence="1" type="ORF">CQW23_31717</name>
</gene>
<dbReference type="GO" id="GO:0031932">
    <property type="term" value="C:TORC2 complex"/>
    <property type="evidence" value="ECO:0007669"/>
    <property type="project" value="TreeGrafter"/>
</dbReference>
<reference evidence="2" key="2">
    <citation type="journal article" date="2017" name="J. Anim. Genet.">
        <title>Multiple reference genome sequences of hot pepper reveal the massive evolution of plant disease resistance genes by retroduplication.</title>
        <authorList>
            <person name="Kim S."/>
            <person name="Park J."/>
            <person name="Yeom S.-I."/>
            <person name="Kim Y.-M."/>
            <person name="Seo E."/>
            <person name="Kim K.-T."/>
            <person name="Kim M.-S."/>
            <person name="Lee J.M."/>
            <person name="Cheong K."/>
            <person name="Shin H.-S."/>
            <person name="Kim S.-B."/>
            <person name="Han K."/>
            <person name="Lee J."/>
            <person name="Park M."/>
            <person name="Lee H.-A."/>
            <person name="Lee H.-Y."/>
            <person name="Lee Y."/>
            <person name="Oh S."/>
            <person name="Lee J.H."/>
            <person name="Choi E."/>
            <person name="Choi E."/>
            <person name="Lee S.E."/>
            <person name="Jeon J."/>
            <person name="Kim H."/>
            <person name="Choi G."/>
            <person name="Song H."/>
            <person name="Lee J."/>
            <person name="Lee S.-C."/>
            <person name="Kwon J.-K."/>
            <person name="Lee H.-Y."/>
            <person name="Koo N."/>
            <person name="Hong Y."/>
            <person name="Kim R.W."/>
            <person name="Kang W.-H."/>
            <person name="Huh J.H."/>
            <person name="Kang B.-C."/>
            <person name="Yang T.-J."/>
            <person name="Lee Y.-H."/>
            <person name="Bennetzen J.L."/>
            <person name="Choi D."/>
        </authorList>
    </citation>
    <scope>NUCLEOTIDE SEQUENCE [LARGE SCALE GENOMIC DNA]</scope>
    <source>
        <strain evidence="2">cv. PBC81</strain>
    </source>
</reference>
<dbReference type="PANTHER" id="PTHR11139:SF9">
    <property type="entry name" value="SERINE_THREONINE-PROTEIN KINASE MTOR"/>
    <property type="match status" value="1"/>
</dbReference>
<dbReference type="InterPro" id="IPR050517">
    <property type="entry name" value="DDR_Repair_Kinase"/>
</dbReference>
<name>A0A2G2V6N7_CAPBA</name>